<accession>A0A512IJ17</accession>
<evidence type="ECO:0000313" key="1">
    <source>
        <dbReference type="EMBL" id="GEO97707.1"/>
    </source>
</evidence>
<reference evidence="1 2" key="1">
    <citation type="submission" date="2019-07" db="EMBL/GenBank/DDBJ databases">
        <title>Whole genome shotgun sequence of Methylobacterium haplocladii NBRC 107714.</title>
        <authorList>
            <person name="Hosoyama A."/>
            <person name="Uohara A."/>
            <person name="Ohji S."/>
            <person name="Ichikawa N."/>
        </authorList>
    </citation>
    <scope>NUCLEOTIDE SEQUENCE [LARGE SCALE GENOMIC DNA]</scope>
    <source>
        <strain evidence="1 2">NBRC 107714</strain>
    </source>
</reference>
<evidence type="ECO:0008006" key="3">
    <source>
        <dbReference type="Google" id="ProtNLM"/>
    </source>
</evidence>
<proteinExistence type="predicted"/>
<protein>
    <recommendedName>
        <fullName evidence="3">Bacteriocin</fullName>
    </recommendedName>
</protein>
<dbReference type="AlphaFoldDB" id="A0A512IJ17"/>
<name>A0A512IJ17_9HYPH</name>
<organism evidence="1 2">
    <name type="scientific">Methylobacterium haplocladii</name>
    <dbReference type="NCBI Taxonomy" id="1176176"/>
    <lineage>
        <taxon>Bacteria</taxon>
        <taxon>Pseudomonadati</taxon>
        <taxon>Pseudomonadota</taxon>
        <taxon>Alphaproteobacteria</taxon>
        <taxon>Hyphomicrobiales</taxon>
        <taxon>Methylobacteriaceae</taxon>
        <taxon>Methylobacterium</taxon>
    </lineage>
</organism>
<keyword evidence="2" id="KW-1185">Reference proteome</keyword>
<sequence length="76" mass="7500">MSQNFDTIRELSLTELDQVGGGQSELSVSVGGLNELIDTVHAIPAGGVANVRGLVENLAGGLLGAVGGLLGGVTGK</sequence>
<evidence type="ECO:0000313" key="2">
    <source>
        <dbReference type="Proteomes" id="UP000321258"/>
    </source>
</evidence>
<comment type="caution">
    <text evidence="1">The sequence shown here is derived from an EMBL/GenBank/DDBJ whole genome shotgun (WGS) entry which is preliminary data.</text>
</comment>
<gene>
    <name evidence="1" type="ORF">MHA02_00950</name>
</gene>
<dbReference type="RefSeq" id="WP_147076003.1">
    <property type="nucleotide sequence ID" value="NZ_BJZT01000001.1"/>
</dbReference>
<dbReference type="EMBL" id="BJZT01000001">
    <property type="protein sequence ID" value="GEO97707.1"/>
    <property type="molecule type" value="Genomic_DNA"/>
</dbReference>
<dbReference type="Proteomes" id="UP000321258">
    <property type="component" value="Unassembled WGS sequence"/>
</dbReference>